<feature type="transmembrane region" description="Helical" evidence="7">
    <location>
        <begin position="47"/>
        <end position="67"/>
    </location>
</feature>
<keyword evidence="4 7" id="KW-0812">Transmembrane</keyword>
<dbReference type="PRINTS" id="PR01035">
    <property type="entry name" value="TCRTETA"/>
</dbReference>
<keyword evidence="6 7" id="KW-0472">Membrane</keyword>
<reference evidence="9 10" key="1">
    <citation type="submission" date="2021-02" db="EMBL/GenBank/DDBJ databases">
        <title>Complete genome sequence of Lactococcus lactis strain K_LL004.</title>
        <authorList>
            <person name="Kim H.B."/>
        </authorList>
    </citation>
    <scope>NUCLEOTIDE SEQUENCE [LARGE SCALE GENOMIC DNA]</scope>
    <source>
        <strain evidence="9 10">K_LL004</strain>
    </source>
</reference>
<feature type="transmembrane region" description="Helical" evidence="7">
    <location>
        <begin position="167"/>
        <end position="186"/>
    </location>
</feature>
<evidence type="ECO:0000256" key="6">
    <source>
        <dbReference type="ARBA" id="ARBA00023136"/>
    </source>
</evidence>
<dbReference type="Gene3D" id="1.20.1250.20">
    <property type="entry name" value="MFS general substrate transporter like domains"/>
    <property type="match status" value="2"/>
</dbReference>
<dbReference type="PANTHER" id="PTHR43414">
    <property type="entry name" value="MULTIDRUG RESISTANCE PROTEIN MDTG"/>
    <property type="match status" value="1"/>
</dbReference>
<dbReference type="InterPro" id="IPR020846">
    <property type="entry name" value="MFS_dom"/>
</dbReference>
<dbReference type="GO" id="GO:0022857">
    <property type="term" value="F:transmembrane transporter activity"/>
    <property type="evidence" value="ECO:0007669"/>
    <property type="project" value="InterPro"/>
</dbReference>
<evidence type="ECO:0000256" key="5">
    <source>
        <dbReference type="ARBA" id="ARBA00022989"/>
    </source>
</evidence>
<dbReference type="PROSITE" id="PS50850">
    <property type="entry name" value="MFS"/>
    <property type="match status" value="1"/>
</dbReference>
<dbReference type="PANTHER" id="PTHR43414:SF6">
    <property type="entry name" value="MULTIDRUG RESISTANCE PROTEIN MDTG"/>
    <property type="match status" value="1"/>
</dbReference>
<feature type="transmembrane region" description="Helical" evidence="7">
    <location>
        <begin position="283"/>
        <end position="308"/>
    </location>
</feature>
<feature type="domain" description="Major facilitator superfamily (MFS) profile" evidence="8">
    <location>
        <begin position="8"/>
        <end position="394"/>
    </location>
</feature>
<dbReference type="InterPro" id="IPR001958">
    <property type="entry name" value="Tet-R_TetA/multi-R_MdtG-like"/>
</dbReference>
<dbReference type="Pfam" id="PF07690">
    <property type="entry name" value="MFS_1"/>
    <property type="match status" value="1"/>
</dbReference>
<feature type="transmembrane region" description="Helical" evidence="7">
    <location>
        <begin position="12"/>
        <end position="35"/>
    </location>
</feature>
<dbReference type="SUPFAM" id="SSF103473">
    <property type="entry name" value="MFS general substrate transporter"/>
    <property type="match status" value="2"/>
</dbReference>
<protein>
    <submittedName>
        <fullName evidence="9">Multidrug efflux MFS transporter</fullName>
    </submittedName>
</protein>
<feature type="transmembrane region" description="Helical" evidence="7">
    <location>
        <begin position="369"/>
        <end position="388"/>
    </location>
</feature>
<feature type="transmembrane region" description="Helical" evidence="7">
    <location>
        <begin position="247"/>
        <end position="271"/>
    </location>
</feature>
<keyword evidence="10" id="KW-1185">Reference proteome</keyword>
<comment type="subcellular location">
    <subcellularLocation>
        <location evidence="1">Cell membrane</location>
        <topology evidence="1">Multi-pass membrane protein</topology>
    </subcellularLocation>
</comment>
<proteinExistence type="predicted"/>
<keyword evidence="2" id="KW-0813">Transport</keyword>
<dbReference type="GO" id="GO:0005886">
    <property type="term" value="C:plasma membrane"/>
    <property type="evidence" value="ECO:0007669"/>
    <property type="project" value="UniProtKB-SubCell"/>
</dbReference>
<dbReference type="CDD" id="cd17391">
    <property type="entry name" value="MFS_MdtG_MDR_like"/>
    <property type="match status" value="1"/>
</dbReference>
<feature type="transmembrane region" description="Helical" evidence="7">
    <location>
        <begin position="207"/>
        <end position="227"/>
    </location>
</feature>
<evidence type="ECO:0000259" key="8">
    <source>
        <dbReference type="PROSITE" id="PS50850"/>
    </source>
</evidence>
<dbReference type="AlphaFoldDB" id="A0AA45KGR1"/>
<feature type="transmembrane region" description="Helical" evidence="7">
    <location>
        <begin position="79"/>
        <end position="98"/>
    </location>
</feature>
<sequence>MKESWQRNLVVLWFGTFMTGIGSSLIAPFISLYISTLGNYSKTELNIWSGLVFSSTFIVLAIVSPLWGRLADQKGRKLMLLRASLGMAVVISLMAFVTVAWQLLILRMLLGAFSGFISNSMALMASSAPKEKSGSVLSLLTTGSVAGTLIGPIVGGILVNFTGYRRVFSVTGIIMFLVFFLALFFVKETFKPIEKKDMLSASEVWKVIAHPSVIWGMFFATLITQMTNQSINPVLSLYVQELMHGQGNITFMAGIVAAAPGIVTLIAAPFLGRLGDQVGQRKILGFGLIFSFIVFSVTATTTNIWFLIVMRLLVGISDAAILPSVQAILAKESPQAVTGRIFSYNQSAQSIGAFAGPLLGSAIAGFIDYRYVFVGSAILVVFNLINYFSHTKELAKHS</sequence>
<feature type="transmembrane region" description="Helical" evidence="7">
    <location>
        <begin position="136"/>
        <end position="161"/>
    </location>
</feature>
<organism evidence="9 10">
    <name type="scientific">Lactococcus taiwanensis</name>
    <dbReference type="NCBI Taxonomy" id="1151742"/>
    <lineage>
        <taxon>Bacteria</taxon>
        <taxon>Bacillati</taxon>
        <taxon>Bacillota</taxon>
        <taxon>Bacilli</taxon>
        <taxon>Lactobacillales</taxon>
        <taxon>Streptococcaceae</taxon>
        <taxon>Lactococcus</taxon>
    </lineage>
</organism>
<keyword evidence="5 7" id="KW-1133">Transmembrane helix</keyword>
<evidence type="ECO:0000256" key="3">
    <source>
        <dbReference type="ARBA" id="ARBA00022475"/>
    </source>
</evidence>
<dbReference type="InterPro" id="IPR036259">
    <property type="entry name" value="MFS_trans_sf"/>
</dbReference>
<name>A0AA45KGR1_9LACT</name>
<dbReference type="Proteomes" id="UP000663608">
    <property type="component" value="Chromosome"/>
</dbReference>
<dbReference type="RefSeq" id="WP_205872134.1">
    <property type="nucleotide sequence ID" value="NZ_CP070872.1"/>
</dbReference>
<evidence type="ECO:0000313" key="10">
    <source>
        <dbReference type="Proteomes" id="UP000663608"/>
    </source>
</evidence>
<keyword evidence="3" id="KW-1003">Cell membrane</keyword>
<evidence type="ECO:0000313" key="9">
    <source>
        <dbReference type="EMBL" id="QSE76987.1"/>
    </source>
</evidence>
<evidence type="ECO:0000256" key="1">
    <source>
        <dbReference type="ARBA" id="ARBA00004651"/>
    </source>
</evidence>
<accession>A0AA45KGR1</accession>
<evidence type="ECO:0000256" key="2">
    <source>
        <dbReference type="ARBA" id="ARBA00022448"/>
    </source>
</evidence>
<evidence type="ECO:0000256" key="4">
    <source>
        <dbReference type="ARBA" id="ARBA00022692"/>
    </source>
</evidence>
<gene>
    <name evidence="9" type="ORF">JW886_01610</name>
</gene>
<evidence type="ECO:0000256" key="7">
    <source>
        <dbReference type="SAM" id="Phobius"/>
    </source>
</evidence>
<dbReference type="KEGG" id="lti:JW886_01610"/>
<dbReference type="InterPro" id="IPR011701">
    <property type="entry name" value="MFS"/>
</dbReference>
<feature type="transmembrane region" description="Helical" evidence="7">
    <location>
        <begin position="104"/>
        <end position="124"/>
    </location>
</feature>
<dbReference type="EMBL" id="CP070872">
    <property type="protein sequence ID" value="QSE76987.1"/>
    <property type="molecule type" value="Genomic_DNA"/>
</dbReference>